<feature type="region of interest" description="Disordered" evidence="1">
    <location>
        <begin position="294"/>
        <end position="319"/>
    </location>
</feature>
<accession>A0AA36HE99</accession>
<evidence type="ECO:0000313" key="3">
    <source>
        <dbReference type="EMBL" id="CAJ0608771.1"/>
    </source>
</evidence>
<organism evidence="3 4">
    <name type="scientific">Cylicocyclus nassatus</name>
    <name type="common">Nematode worm</name>
    <dbReference type="NCBI Taxonomy" id="53992"/>
    <lineage>
        <taxon>Eukaryota</taxon>
        <taxon>Metazoa</taxon>
        <taxon>Ecdysozoa</taxon>
        <taxon>Nematoda</taxon>
        <taxon>Chromadorea</taxon>
        <taxon>Rhabditida</taxon>
        <taxon>Rhabditina</taxon>
        <taxon>Rhabditomorpha</taxon>
        <taxon>Strongyloidea</taxon>
        <taxon>Strongylidae</taxon>
        <taxon>Cylicocyclus</taxon>
    </lineage>
</organism>
<dbReference type="Proteomes" id="UP001176961">
    <property type="component" value="Unassembled WGS sequence"/>
</dbReference>
<gene>
    <name evidence="3" type="ORF">CYNAS_LOCUS20754</name>
</gene>
<protein>
    <submittedName>
        <fullName evidence="3">Uncharacterized protein</fullName>
    </submittedName>
</protein>
<feature type="chain" id="PRO_5041356199" evidence="2">
    <location>
        <begin position="17"/>
        <end position="413"/>
    </location>
</feature>
<proteinExistence type="predicted"/>
<keyword evidence="4" id="KW-1185">Reference proteome</keyword>
<reference evidence="3" key="1">
    <citation type="submission" date="2023-07" db="EMBL/GenBank/DDBJ databases">
        <authorList>
            <consortium name="CYATHOMIX"/>
        </authorList>
    </citation>
    <scope>NUCLEOTIDE SEQUENCE</scope>
    <source>
        <strain evidence="3">N/A</strain>
    </source>
</reference>
<feature type="compositionally biased region" description="Basic residues" evidence="1">
    <location>
        <begin position="303"/>
        <end position="319"/>
    </location>
</feature>
<feature type="compositionally biased region" description="Basic residues" evidence="1">
    <location>
        <begin position="93"/>
        <end position="102"/>
    </location>
</feature>
<evidence type="ECO:0000256" key="1">
    <source>
        <dbReference type="SAM" id="MobiDB-lite"/>
    </source>
</evidence>
<keyword evidence="2" id="KW-0732">Signal</keyword>
<dbReference type="AlphaFoldDB" id="A0AA36HE99"/>
<sequence>MFKLALLLIVIDYCLAHCGGQQQGSEAVTEAPCQPELATPQLAHPPPVQRPVVLTPLRLPELEPAHHILRSRRRHRPRWYWSYSSSYSESREHRRSRTRPGSRSKESKEKKRRSRYNRCDDIGYFCTDANCYPPMIRYVASKSCDRAVASCGTSSSVLATSDRRILASGSGIEIVLKCNKWGSWTAYDYYGQKEAHSPNIFGANKTRHEAKGVSLEEQFHDVVVSNSYVALAYSMLYLLALAILPVAIGHGYGYDPVENHPLVVVGQPPAPAHYPPPPPSPQIVPVYPYYDDWDSSSSESHERRSRRRRHRNERKRDDRRRRKCKELRDFCHGVANCTLPKISYFYDRGVELAYINCQNVVQPAALMTGNMYLSRGTTAKKLATCWRGMWTAYNVNGTVSMFDNVRCVAIEEV</sequence>
<comment type="caution">
    <text evidence="3">The sequence shown here is derived from an EMBL/GenBank/DDBJ whole genome shotgun (WGS) entry which is preliminary data.</text>
</comment>
<feature type="region of interest" description="Disordered" evidence="1">
    <location>
        <begin position="91"/>
        <end position="113"/>
    </location>
</feature>
<evidence type="ECO:0000313" key="4">
    <source>
        <dbReference type="Proteomes" id="UP001176961"/>
    </source>
</evidence>
<feature type="signal peptide" evidence="2">
    <location>
        <begin position="1"/>
        <end position="16"/>
    </location>
</feature>
<name>A0AA36HE99_CYLNA</name>
<dbReference type="EMBL" id="CATQJL010000326">
    <property type="protein sequence ID" value="CAJ0608771.1"/>
    <property type="molecule type" value="Genomic_DNA"/>
</dbReference>
<evidence type="ECO:0000256" key="2">
    <source>
        <dbReference type="SAM" id="SignalP"/>
    </source>
</evidence>